<dbReference type="InterPro" id="IPR036097">
    <property type="entry name" value="HisK_dim/P_sf"/>
</dbReference>
<keyword evidence="6" id="KW-0597">Phosphoprotein</keyword>
<accession>A0A1S1HDG0</accession>
<dbReference type="GO" id="GO:0005886">
    <property type="term" value="C:plasma membrane"/>
    <property type="evidence" value="ECO:0007669"/>
    <property type="project" value="UniProtKB-SubCell"/>
</dbReference>
<dbReference type="EC" id="2.7.13.3" evidence="3"/>
<feature type="domain" description="Histidine kinase" evidence="16">
    <location>
        <begin position="240"/>
        <end position="436"/>
    </location>
</feature>
<evidence type="ECO:0000256" key="11">
    <source>
        <dbReference type="ARBA" id="ARBA00022840"/>
    </source>
</evidence>
<protein>
    <recommendedName>
        <fullName evidence="3">histidine kinase</fullName>
        <ecNumber evidence="3">2.7.13.3</ecNumber>
    </recommendedName>
</protein>
<evidence type="ECO:0000256" key="5">
    <source>
        <dbReference type="ARBA" id="ARBA00022519"/>
    </source>
</evidence>
<organism evidence="18 19">
    <name type="scientific">Edaphosphingomonas haloaromaticamans</name>
    <dbReference type="NCBI Taxonomy" id="653954"/>
    <lineage>
        <taxon>Bacteria</taxon>
        <taxon>Pseudomonadati</taxon>
        <taxon>Pseudomonadota</taxon>
        <taxon>Alphaproteobacteria</taxon>
        <taxon>Sphingomonadales</taxon>
        <taxon>Rhizorhabdaceae</taxon>
        <taxon>Edaphosphingomonas</taxon>
    </lineage>
</organism>
<evidence type="ECO:0000256" key="1">
    <source>
        <dbReference type="ARBA" id="ARBA00000085"/>
    </source>
</evidence>
<evidence type="ECO:0000256" key="7">
    <source>
        <dbReference type="ARBA" id="ARBA00022679"/>
    </source>
</evidence>
<evidence type="ECO:0000256" key="3">
    <source>
        <dbReference type="ARBA" id="ARBA00012438"/>
    </source>
</evidence>
<proteinExistence type="predicted"/>
<dbReference type="PROSITE" id="PS50885">
    <property type="entry name" value="HAMP"/>
    <property type="match status" value="1"/>
</dbReference>
<evidence type="ECO:0000256" key="14">
    <source>
        <dbReference type="ARBA" id="ARBA00023136"/>
    </source>
</evidence>
<sequence>MLKGSRLLSIGLAGQIALVILVTTSLSFFGSELLYKRAETELVASSQAERVAGRLALADRLIAPLPRAERGEAARRLSTNSLALGWSAGAAPPMAEPSPHLPVGHIRKRMSELEPGLAHRDIRIVEDAGGGVAGALRLGDGSSIIFRAEGRSARVPTLGSHLVSLLLLTGGVLLATLLLLRALAEPLRTLARAADRAGLGEPITVPEEGPPEVISLARSVNAMQARLIALVEDRTQALAAVSHDLLTPIARLRLRAGALEPGETRDAILRDLDEMQAFMTSILGYLRGAEPEAAKPIDLASLLMTIVDDAADTGADASYDGPDRLPAVLPPLRIRRAVANLVENALRHAGQARVRLSREADAIRITIDDDGPGIAEADMAHVFEPFHRLDASRSRESGGAGLGLAIVVRALEGIGTVTLANRPEGGLRAEIRLPVR</sequence>
<comment type="subcellular location">
    <subcellularLocation>
        <location evidence="2">Cell inner membrane</location>
        <topology evidence="2">Multi-pass membrane protein</topology>
    </subcellularLocation>
</comment>
<dbReference type="Pfam" id="PF02518">
    <property type="entry name" value="HATPase_c"/>
    <property type="match status" value="1"/>
</dbReference>
<dbReference type="RefSeq" id="WP_070933517.1">
    <property type="nucleotide sequence ID" value="NZ_MIPT01000001.1"/>
</dbReference>
<evidence type="ECO:0000259" key="16">
    <source>
        <dbReference type="PROSITE" id="PS50109"/>
    </source>
</evidence>
<feature type="transmembrane region" description="Helical" evidence="15">
    <location>
        <begin position="7"/>
        <end position="29"/>
    </location>
</feature>
<evidence type="ECO:0000256" key="4">
    <source>
        <dbReference type="ARBA" id="ARBA00022475"/>
    </source>
</evidence>
<dbReference type="Gene3D" id="1.10.287.130">
    <property type="match status" value="1"/>
</dbReference>
<keyword evidence="14 15" id="KW-0472">Membrane</keyword>
<dbReference type="Pfam" id="PF00672">
    <property type="entry name" value="HAMP"/>
    <property type="match status" value="1"/>
</dbReference>
<keyword evidence="9" id="KW-0547">Nucleotide-binding</keyword>
<dbReference type="SMART" id="SM00387">
    <property type="entry name" value="HATPase_c"/>
    <property type="match status" value="1"/>
</dbReference>
<dbReference type="InterPro" id="IPR036890">
    <property type="entry name" value="HATPase_C_sf"/>
</dbReference>
<dbReference type="SUPFAM" id="SSF55874">
    <property type="entry name" value="ATPase domain of HSP90 chaperone/DNA topoisomerase II/histidine kinase"/>
    <property type="match status" value="1"/>
</dbReference>
<evidence type="ECO:0000256" key="12">
    <source>
        <dbReference type="ARBA" id="ARBA00022989"/>
    </source>
</evidence>
<dbReference type="InterPro" id="IPR050980">
    <property type="entry name" value="2C_sensor_his_kinase"/>
</dbReference>
<keyword evidence="5" id="KW-0997">Cell inner membrane</keyword>
<evidence type="ECO:0000313" key="19">
    <source>
        <dbReference type="Proteomes" id="UP000179467"/>
    </source>
</evidence>
<evidence type="ECO:0000313" key="18">
    <source>
        <dbReference type="EMBL" id="OHT19561.1"/>
    </source>
</evidence>
<dbReference type="PANTHER" id="PTHR44936">
    <property type="entry name" value="SENSOR PROTEIN CREC"/>
    <property type="match status" value="1"/>
</dbReference>
<dbReference type="SMART" id="SM00388">
    <property type="entry name" value="HisKA"/>
    <property type="match status" value="1"/>
</dbReference>
<dbReference type="PROSITE" id="PS50109">
    <property type="entry name" value="HIS_KIN"/>
    <property type="match status" value="1"/>
</dbReference>
<keyword evidence="12 15" id="KW-1133">Transmembrane helix</keyword>
<dbReference type="SMART" id="SM00304">
    <property type="entry name" value="HAMP"/>
    <property type="match status" value="1"/>
</dbReference>
<dbReference type="EMBL" id="MIPT01000001">
    <property type="protein sequence ID" value="OHT19561.1"/>
    <property type="molecule type" value="Genomic_DNA"/>
</dbReference>
<keyword evidence="8 15" id="KW-0812">Transmembrane</keyword>
<dbReference type="AlphaFoldDB" id="A0A1S1HDG0"/>
<reference evidence="18 19" key="1">
    <citation type="submission" date="2016-09" db="EMBL/GenBank/DDBJ databases">
        <title>Metabolic pathway, cell adaptation mechanisms and a novel monoxygenase revealed through proteogenomic-transcription analysis of a Sphingomonas haloaromaticamans strain degrading the fungicide ortho-phenylphenol.</title>
        <authorList>
            <person name="Perruchon C."/>
            <person name="Papadopoulou E.S."/>
            <person name="Rousidou C."/>
            <person name="Vasileiadis S."/>
            <person name="Tanou G."/>
            <person name="Amoutzias G."/>
            <person name="Molassiotis A."/>
            <person name="Karpouzas D.G."/>
        </authorList>
    </citation>
    <scope>NUCLEOTIDE SEQUENCE [LARGE SCALE GENOMIC DNA]</scope>
    <source>
        <strain evidence="18 19">P3</strain>
    </source>
</reference>
<gene>
    <name evidence="18" type="primary">envZ_1</name>
    <name evidence="18" type="ORF">BHE75_01548</name>
</gene>
<dbReference type="PANTHER" id="PTHR44936:SF5">
    <property type="entry name" value="SENSOR HISTIDINE KINASE ENVZ"/>
    <property type="match status" value="1"/>
</dbReference>
<dbReference type="PRINTS" id="PR00344">
    <property type="entry name" value="BCTRLSENSOR"/>
</dbReference>
<dbReference type="SUPFAM" id="SSF47384">
    <property type="entry name" value="Homodimeric domain of signal transducing histidine kinase"/>
    <property type="match status" value="1"/>
</dbReference>
<keyword evidence="4" id="KW-1003">Cell membrane</keyword>
<dbReference type="GO" id="GO:0000155">
    <property type="term" value="F:phosphorelay sensor kinase activity"/>
    <property type="evidence" value="ECO:0007669"/>
    <property type="project" value="InterPro"/>
</dbReference>
<dbReference type="Proteomes" id="UP000179467">
    <property type="component" value="Unassembled WGS sequence"/>
</dbReference>
<keyword evidence="19" id="KW-1185">Reference proteome</keyword>
<dbReference type="Gene3D" id="3.30.565.10">
    <property type="entry name" value="Histidine kinase-like ATPase, C-terminal domain"/>
    <property type="match status" value="1"/>
</dbReference>
<dbReference type="InterPro" id="IPR003594">
    <property type="entry name" value="HATPase_dom"/>
</dbReference>
<evidence type="ECO:0000256" key="2">
    <source>
        <dbReference type="ARBA" id="ARBA00004429"/>
    </source>
</evidence>
<evidence type="ECO:0000256" key="8">
    <source>
        <dbReference type="ARBA" id="ARBA00022692"/>
    </source>
</evidence>
<evidence type="ECO:0000259" key="17">
    <source>
        <dbReference type="PROSITE" id="PS50885"/>
    </source>
</evidence>
<feature type="domain" description="HAMP" evidence="17">
    <location>
        <begin position="181"/>
        <end position="232"/>
    </location>
</feature>
<keyword evidence="13" id="KW-0902">Two-component regulatory system</keyword>
<evidence type="ECO:0000256" key="9">
    <source>
        <dbReference type="ARBA" id="ARBA00022741"/>
    </source>
</evidence>
<evidence type="ECO:0000256" key="6">
    <source>
        <dbReference type="ARBA" id="ARBA00022553"/>
    </source>
</evidence>
<comment type="caution">
    <text evidence="18">The sequence shown here is derived from an EMBL/GenBank/DDBJ whole genome shotgun (WGS) entry which is preliminary data.</text>
</comment>
<dbReference type="GO" id="GO:0005524">
    <property type="term" value="F:ATP binding"/>
    <property type="evidence" value="ECO:0007669"/>
    <property type="project" value="UniProtKB-KW"/>
</dbReference>
<dbReference type="InterPro" id="IPR003660">
    <property type="entry name" value="HAMP_dom"/>
</dbReference>
<dbReference type="OrthoDB" id="9804645at2"/>
<evidence type="ECO:0000256" key="10">
    <source>
        <dbReference type="ARBA" id="ARBA00022777"/>
    </source>
</evidence>
<evidence type="ECO:0000256" key="13">
    <source>
        <dbReference type="ARBA" id="ARBA00023012"/>
    </source>
</evidence>
<dbReference type="InterPro" id="IPR003661">
    <property type="entry name" value="HisK_dim/P_dom"/>
</dbReference>
<evidence type="ECO:0000256" key="15">
    <source>
        <dbReference type="SAM" id="Phobius"/>
    </source>
</evidence>
<keyword evidence="10" id="KW-0418">Kinase</keyword>
<keyword evidence="7 18" id="KW-0808">Transferase</keyword>
<dbReference type="InterPro" id="IPR005467">
    <property type="entry name" value="His_kinase_dom"/>
</dbReference>
<keyword evidence="11" id="KW-0067">ATP-binding</keyword>
<dbReference type="InterPro" id="IPR004358">
    <property type="entry name" value="Sig_transdc_His_kin-like_C"/>
</dbReference>
<comment type="catalytic activity">
    <reaction evidence="1">
        <text>ATP + protein L-histidine = ADP + protein N-phospho-L-histidine.</text>
        <dbReference type="EC" id="2.7.13.3"/>
    </reaction>
</comment>
<name>A0A1S1HDG0_9SPHN</name>